<dbReference type="GO" id="GO:0007165">
    <property type="term" value="P:signal transduction"/>
    <property type="evidence" value="ECO:0007669"/>
    <property type="project" value="InterPro"/>
</dbReference>
<dbReference type="EMBL" id="JANTQA010000057">
    <property type="protein sequence ID" value="KAJ3428512.1"/>
    <property type="molecule type" value="Genomic_DNA"/>
</dbReference>
<evidence type="ECO:0000256" key="1">
    <source>
        <dbReference type="ARBA" id="ARBA00022443"/>
    </source>
</evidence>
<evidence type="ECO:0000313" key="8">
    <source>
        <dbReference type="EMBL" id="KAJ3428512.1"/>
    </source>
</evidence>
<dbReference type="GO" id="GO:0005096">
    <property type="term" value="F:GTPase activator activity"/>
    <property type="evidence" value="ECO:0007669"/>
    <property type="project" value="UniProtKB-KW"/>
</dbReference>
<evidence type="ECO:0000259" key="6">
    <source>
        <dbReference type="PROSITE" id="PS50003"/>
    </source>
</evidence>
<keyword evidence="1 3" id="KW-0728">SH3 domain</keyword>
<dbReference type="Proteomes" id="UP001146793">
    <property type="component" value="Unassembled WGS sequence"/>
</dbReference>
<dbReference type="InterPro" id="IPR000198">
    <property type="entry name" value="RhoGAP_dom"/>
</dbReference>
<dbReference type="PROSITE" id="PS50238">
    <property type="entry name" value="RHOGAP"/>
    <property type="match status" value="1"/>
</dbReference>
<dbReference type="SUPFAM" id="SSF50044">
    <property type="entry name" value="SH3-domain"/>
    <property type="match status" value="1"/>
</dbReference>
<dbReference type="PROSITE" id="PS50002">
    <property type="entry name" value="SH3"/>
    <property type="match status" value="1"/>
</dbReference>
<dbReference type="Pfam" id="PF00018">
    <property type="entry name" value="SH3_1"/>
    <property type="match status" value="1"/>
</dbReference>
<dbReference type="SMART" id="SM00326">
    <property type="entry name" value="SH3"/>
    <property type="match status" value="1"/>
</dbReference>
<dbReference type="Gene3D" id="2.30.29.30">
    <property type="entry name" value="Pleckstrin-homology domain (PH domain)/Phosphotyrosine-binding domain (PTB)"/>
    <property type="match status" value="1"/>
</dbReference>
<evidence type="ECO:0000256" key="3">
    <source>
        <dbReference type="PROSITE-ProRule" id="PRU00192"/>
    </source>
</evidence>
<evidence type="ECO:0000313" key="9">
    <source>
        <dbReference type="Proteomes" id="UP001146793"/>
    </source>
</evidence>
<dbReference type="CDD" id="cd00174">
    <property type="entry name" value="SH3"/>
    <property type="match status" value="1"/>
</dbReference>
<organism evidence="8 9">
    <name type="scientific">Anaeramoeba flamelloides</name>
    <dbReference type="NCBI Taxonomy" id="1746091"/>
    <lineage>
        <taxon>Eukaryota</taxon>
        <taxon>Metamonada</taxon>
        <taxon>Anaeramoebidae</taxon>
        <taxon>Anaeramoeba</taxon>
    </lineage>
</organism>
<dbReference type="Gene3D" id="1.10.555.10">
    <property type="entry name" value="Rho GTPase activation protein"/>
    <property type="match status" value="1"/>
</dbReference>
<dbReference type="AlphaFoldDB" id="A0AAV7YIR0"/>
<dbReference type="InterPro" id="IPR008936">
    <property type="entry name" value="Rho_GTPase_activation_prot"/>
</dbReference>
<feature type="coiled-coil region" evidence="4">
    <location>
        <begin position="420"/>
        <end position="480"/>
    </location>
</feature>
<dbReference type="Gene3D" id="2.30.30.40">
    <property type="entry name" value="SH3 Domains"/>
    <property type="match status" value="1"/>
</dbReference>
<dbReference type="SMART" id="SM00324">
    <property type="entry name" value="RhoGAP"/>
    <property type="match status" value="1"/>
</dbReference>
<feature type="domain" description="SH3" evidence="5">
    <location>
        <begin position="341"/>
        <end position="401"/>
    </location>
</feature>
<gene>
    <name evidence="8" type="ORF">M0812_23836</name>
</gene>
<dbReference type="PANTHER" id="PTHR23176:SF129">
    <property type="entry name" value="RHO GTPASE ACTIVATING PROTEIN AT 16F, ISOFORM E-RELATED"/>
    <property type="match status" value="1"/>
</dbReference>
<keyword evidence="4" id="KW-0175">Coiled coil</keyword>
<evidence type="ECO:0000256" key="4">
    <source>
        <dbReference type="SAM" id="Coils"/>
    </source>
</evidence>
<proteinExistence type="predicted"/>
<dbReference type="CDD" id="cd00159">
    <property type="entry name" value="RhoGAP"/>
    <property type="match status" value="1"/>
</dbReference>
<dbReference type="InterPro" id="IPR001849">
    <property type="entry name" value="PH_domain"/>
</dbReference>
<reference evidence="8" key="1">
    <citation type="submission" date="2022-08" db="EMBL/GenBank/DDBJ databases">
        <title>Novel sulphate-reducing endosymbionts in the free-living metamonad Anaeramoeba.</title>
        <authorList>
            <person name="Jerlstrom-Hultqvist J."/>
            <person name="Cepicka I."/>
            <person name="Gallot-Lavallee L."/>
            <person name="Salas-Leiva D."/>
            <person name="Curtis B.A."/>
            <person name="Zahonova K."/>
            <person name="Pipaliya S."/>
            <person name="Dacks J."/>
            <person name="Roger A.J."/>
        </authorList>
    </citation>
    <scope>NUCLEOTIDE SEQUENCE</scope>
    <source>
        <strain evidence="8">Busselton2</strain>
    </source>
</reference>
<dbReference type="PANTHER" id="PTHR23176">
    <property type="entry name" value="RHO/RAC/CDC GTPASE-ACTIVATING PROTEIN"/>
    <property type="match status" value="1"/>
</dbReference>
<dbReference type="Pfam" id="PF00169">
    <property type="entry name" value="PH"/>
    <property type="match status" value="1"/>
</dbReference>
<dbReference type="InterPro" id="IPR011993">
    <property type="entry name" value="PH-like_dom_sf"/>
</dbReference>
<dbReference type="SMART" id="SM00233">
    <property type="entry name" value="PH"/>
    <property type="match status" value="1"/>
</dbReference>
<dbReference type="GO" id="GO:0005737">
    <property type="term" value="C:cytoplasm"/>
    <property type="evidence" value="ECO:0007669"/>
    <property type="project" value="TreeGrafter"/>
</dbReference>
<evidence type="ECO:0000259" key="7">
    <source>
        <dbReference type="PROSITE" id="PS50238"/>
    </source>
</evidence>
<feature type="domain" description="Rho-GAP" evidence="7">
    <location>
        <begin position="129"/>
        <end position="322"/>
    </location>
</feature>
<dbReference type="SUPFAM" id="SSF48350">
    <property type="entry name" value="GTPase activation domain, GAP"/>
    <property type="match status" value="1"/>
</dbReference>
<evidence type="ECO:0000259" key="5">
    <source>
        <dbReference type="PROSITE" id="PS50002"/>
    </source>
</evidence>
<feature type="domain" description="PH" evidence="6">
    <location>
        <begin position="13"/>
        <end position="118"/>
    </location>
</feature>
<evidence type="ECO:0000256" key="2">
    <source>
        <dbReference type="ARBA" id="ARBA00022468"/>
    </source>
</evidence>
<dbReference type="PRINTS" id="PR00452">
    <property type="entry name" value="SH3DOMAIN"/>
</dbReference>
<dbReference type="Pfam" id="PF00620">
    <property type="entry name" value="RhoGAP"/>
    <property type="match status" value="1"/>
</dbReference>
<name>A0AAV7YIR0_9EUKA</name>
<protein>
    <submittedName>
        <fullName evidence="8">Rho/rac/cdc gtpase-activating protein</fullName>
    </submittedName>
</protein>
<keyword evidence="2" id="KW-0343">GTPase activation</keyword>
<dbReference type="InterPro" id="IPR001452">
    <property type="entry name" value="SH3_domain"/>
</dbReference>
<dbReference type="SUPFAM" id="SSF50729">
    <property type="entry name" value="PH domain-like"/>
    <property type="match status" value="1"/>
</dbReference>
<dbReference type="InterPro" id="IPR050729">
    <property type="entry name" value="Rho-GAP"/>
</dbReference>
<dbReference type="InterPro" id="IPR036028">
    <property type="entry name" value="SH3-like_dom_sf"/>
</dbReference>
<sequence>MLPHQSSYTLLGVPVISGFTSRRTNKNENWTRRFSIIKNGHIYLFKSRRDKKPEEEISLYGAEAERDRSGKLNKDFVISLKPHQSLLSQDHLDLIYYFATDSEASITDWLVSFNQEIEAAESESKIFGTNIQVACSKRTDGLLVPEIVEQTIEVLLDPELHYLEIEGFCQIAGDTQQIESIKNRIDYGMVVDFSEIKDPHVIVGVLKLYFEQLKEPLLTIELYGEFEKCLKIPNNDNKLIAIKETLKKLPDENYDTLKYLLDFLLRVSSLNEINKMDLTKLSVIFGQTLIRKENTSSIENIESTSFQEELIRILIINYEILLFNDLDNEELDQNNFQSKSGIKTRVIAIHPYTAQGKYQISFTKGQIITVLKKDKSGWWYGQIDEETKGIFPSNYTTEITRLGQFNNISQETEYVSELTIDSARKSNKELSGKLNSFKQKSGVEGRNALEELLIEVLYEMKMLKIQLALERSERIKLEEKFIDLNKN</sequence>
<accession>A0AAV7YIR0</accession>
<dbReference type="PROSITE" id="PS50003">
    <property type="entry name" value="PH_DOMAIN"/>
    <property type="match status" value="1"/>
</dbReference>
<comment type="caution">
    <text evidence="8">The sequence shown here is derived from an EMBL/GenBank/DDBJ whole genome shotgun (WGS) entry which is preliminary data.</text>
</comment>